<dbReference type="InterPro" id="IPR039104">
    <property type="entry name" value="6PGL"/>
</dbReference>
<dbReference type="InterPro" id="IPR037171">
    <property type="entry name" value="NagB/RpiA_transferase-like"/>
</dbReference>
<dbReference type="PANTHER" id="PTHR11054:SF0">
    <property type="entry name" value="6-PHOSPHOGLUCONOLACTONASE"/>
    <property type="match status" value="1"/>
</dbReference>
<dbReference type="SUPFAM" id="SSF100950">
    <property type="entry name" value="NagB/RpiA/CoA transferase-like"/>
    <property type="match status" value="1"/>
</dbReference>
<dbReference type="Pfam" id="PF01182">
    <property type="entry name" value="Glucosamine_iso"/>
    <property type="match status" value="1"/>
</dbReference>
<organism evidence="9 10">
    <name type="scientific">Glycocaulis albus</name>
    <dbReference type="NCBI Taxonomy" id="1382801"/>
    <lineage>
        <taxon>Bacteria</taxon>
        <taxon>Pseudomonadati</taxon>
        <taxon>Pseudomonadota</taxon>
        <taxon>Alphaproteobacteria</taxon>
        <taxon>Maricaulales</taxon>
        <taxon>Maricaulaceae</taxon>
        <taxon>Glycocaulis</taxon>
    </lineage>
</organism>
<comment type="function">
    <text evidence="2 7">Hydrolysis of 6-phosphogluconolactone to 6-phosphogluconate.</text>
</comment>
<evidence type="ECO:0000256" key="2">
    <source>
        <dbReference type="ARBA" id="ARBA00002681"/>
    </source>
</evidence>
<evidence type="ECO:0000256" key="6">
    <source>
        <dbReference type="ARBA" id="ARBA00020337"/>
    </source>
</evidence>
<keyword evidence="10" id="KW-1185">Reference proteome</keyword>
<accession>A0ABQ1XQR2</accession>
<comment type="similarity">
    <text evidence="4 7">Belongs to the glucosamine/galactosamine-6-phosphate isomerase family. 6-phosphogluconolactonase subfamily.</text>
</comment>
<gene>
    <name evidence="7 9" type="primary">pgl</name>
    <name evidence="9" type="ORF">GCM10007420_15690</name>
</gene>
<dbReference type="RefSeq" id="WP_188452018.1">
    <property type="nucleotide sequence ID" value="NZ_BMFS01000006.1"/>
</dbReference>
<comment type="caution">
    <text evidence="9">The sequence shown here is derived from an EMBL/GenBank/DDBJ whole genome shotgun (WGS) entry which is preliminary data.</text>
</comment>
<evidence type="ECO:0000256" key="4">
    <source>
        <dbReference type="ARBA" id="ARBA00010662"/>
    </source>
</evidence>
<evidence type="ECO:0000313" key="10">
    <source>
        <dbReference type="Proteomes" id="UP000648722"/>
    </source>
</evidence>
<evidence type="ECO:0000313" key="9">
    <source>
        <dbReference type="EMBL" id="GGH00561.1"/>
    </source>
</evidence>
<name>A0ABQ1XQR2_9PROT</name>
<evidence type="ECO:0000256" key="3">
    <source>
        <dbReference type="ARBA" id="ARBA00004961"/>
    </source>
</evidence>
<dbReference type="InterPro" id="IPR006148">
    <property type="entry name" value="Glc/Gal-6P_isomerase"/>
</dbReference>
<dbReference type="EC" id="3.1.1.31" evidence="5 7"/>
<comment type="catalytic activity">
    <reaction evidence="1 7">
        <text>6-phospho-D-glucono-1,5-lactone + H2O = 6-phospho-D-gluconate + H(+)</text>
        <dbReference type="Rhea" id="RHEA:12556"/>
        <dbReference type="ChEBI" id="CHEBI:15377"/>
        <dbReference type="ChEBI" id="CHEBI:15378"/>
        <dbReference type="ChEBI" id="CHEBI:57955"/>
        <dbReference type="ChEBI" id="CHEBI:58759"/>
        <dbReference type="EC" id="3.1.1.31"/>
    </reaction>
</comment>
<dbReference type="InterPro" id="IPR005900">
    <property type="entry name" value="6-phosphogluconolactonase_DevB"/>
</dbReference>
<feature type="domain" description="Glucosamine/galactosamine-6-phosphate isomerase" evidence="8">
    <location>
        <begin position="13"/>
        <end position="226"/>
    </location>
</feature>
<dbReference type="EMBL" id="BMFS01000006">
    <property type="protein sequence ID" value="GGH00561.1"/>
    <property type="molecule type" value="Genomic_DNA"/>
</dbReference>
<dbReference type="Gene3D" id="3.40.50.1360">
    <property type="match status" value="1"/>
</dbReference>
<evidence type="ECO:0000256" key="7">
    <source>
        <dbReference type="RuleBase" id="RU365095"/>
    </source>
</evidence>
<evidence type="ECO:0000256" key="5">
    <source>
        <dbReference type="ARBA" id="ARBA00013198"/>
    </source>
</evidence>
<reference evidence="10" key="1">
    <citation type="journal article" date="2019" name="Int. J. Syst. Evol. Microbiol.">
        <title>The Global Catalogue of Microorganisms (GCM) 10K type strain sequencing project: providing services to taxonomists for standard genome sequencing and annotation.</title>
        <authorList>
            <consortium name="The Broad Institute Genomics Platform"/>
            <consortium name="The Broad Institute Genome Sequencing Center for Infectious Disease"/>
            <person name="Wu L."/>
            <person name="Ma J."/>
        </authorList>
    </citation>
    <scope>NUCLEOTIDE SEQUENCE [LARGE SCALE GENOMIC DNA]</scope>
    <source>
        <strain evidence="10">CGMCC 1.12766</strain>
    </source>
</reference>
<dbReference type="NCBIfam" id="TIGR01198">
    <property type="entry name" value="pgl"/>
    <property type="match status" value="1"/>
</dbReference>
<protein>
    <recommendedName>
        <fullName evidence="6 7">6-phosphogluconolactonase</fullName>
        <shortName evidence="7">6PGL</shortName>
        <ecNumber evidence="5 7">3.1.1.31</ecNumber>
    </recommendedName>
</protein>
<evidence type="ECO:0000259" key="8">
    <source>
        <dbReference type="Pfam" id="PF01182"/>
    </source>
</evidence>
<keyword evidence="7" id="KW-0378">Hydrolase</keyword>
<dbReference type="Proteomes" id="UP000648722">
    <property type="component" value="Unassembled WGS sequence"/>
</dbReference>
<dbReference type="CDD" id="cd01400">
    <property type="entry name" value="6PGL"/>
    <property type="match status" value="1"/>
</dbReference>
<evidence type="ECO:0000256" key="1">
    <source>
        <dbReference type="ARBA" id="ARBA00000832"/>
    </source>
</evidence>
<sequence>MAIMPDRFEPFENSDAAASALADAVAQTLRGALATRRRASVIVSGGSTPEPVYRRLSVTNLDWARIDVVLADERWVAAGEEGSNADFIRRTLLTGNAADAAFTELKSPGARPADGLQAGEARLSALNWPADCAILGMGDDGHTLSWFPRADGLEDALSADGSLCAAISARPSPVTGPLTERITLTLRALEGVKLCALLIRGSAKRAALEKARLPGPARDMPVRALLNHPSLDLQIFWSP</sequence>
<comment type="pathway">
    <text evidence="3 7">Carbohydrate degradation; pentose phosphate pathway; D-ribulose 5-phosphate from D-glucose 6-phosphate (oxidative stage): step 2/3.</text>
</comment>
<proteinExistence type="inferred from homology"/>
<dbReference type="PANTHER" id="PTHR11054">
    <property type="entry name" value="6-PHOSPHOGLUCONOLACTONASE"/>
    <property type="match status" value="1"/>
</dbReference>